<dbReference type="InterPro" id="IPR011993">
    <property type="entry name" value="PH-like_dom_sf"/>
</dbReference>
<gene>
    <name evidence="2" type="ORF">PTSG_04886</name>
</gene>
<dbReference type="CDD" id="cd00821">
    <property type="entry name" value="PH"/>
    <property type="match status" value="1"/>
</dbReference>
<evidence type="ECO:0000259" key="1">
    <source>
        <dbReference type="PROSITE" id="PS50003"/>
    </source>
</evidence>
<dbReference type="OrthoDB" id="2157866at2759"/>
<evidence type="ECO:0000313" key="2">
    <source>
        <dbReference type="EMBL" id="EGD73173.1"/>
    </source>
</evidence>
<dbReference type="SUPFAM" id="SSF50729">
    <property type="entry name" value="PH domain-like"/>
    <property type="match status" value="1"/>
</dbReference>
<dbReference type="SMART" id="SM00233">
    <property type="entry name" value="PH"/>
    <property type="match status" value="1"/>
</dbReference>
<name>F2U8X0_SALR5</name>
<sequence length="123" mass="13783">MDLATLSNEAGQDITEDVKITQGWLMKRGKVNKAFKKRWFKFKDGCLTYQVQAGAPARGTIPLSQIESVVISSGAPAELYIQVPGRVYIIRSVDESAWTLRGWLRSIQDARSNTNTDSRQPPR</sequence>
<reference evidence="2" key="1">
    <citation type="submission" date="2009-08" db="EMBL/GenBank/DDBJ databases">
        <title>Annotation of Salpingoeca rosetta.</title>
        <authorList>
            <consortium name="The Broad Institute Genome Sequencing Platform"/>
            <person name="Russ C."/>
            <person name="Cuomo C."/>
            <person name="Burger G."/>
            <person name="Gray M.W."/>
            <person name="Holland P.W.H."/>
            <person name="King N."/>
            <person name="Lang F.B.F."/>
            <person name="Roger A.J."/>
            <person name="Ruiz-Trillo I."/>
            <person name="Young S.K."/>
            <person name="Zeng Q."/>
            <person name="Gargeya S."/>
            <person name="Alvarado L."/>
            <person name="Berlin A."/>
            <person name="Chapman S.B."/>
            <person name="Chen Z."/>
            <person name="Freedman E."/>
            <person name="Gellesch M."/>
            <person name="Goldberg J."/>
            <person name="Griggs A."/>
            <person name="Gujja S."/>
            <person name="Heilman E."/>
            <person name="Heiman D."/>
            <person name="Howarth C."/>
            <person name="Mehta T."/>
            <person name="Neiman D."/>
            <person name="Pearson M."/>
            <person name="Roberts A."/>
            <person name="Saif S."/>
            <person name="Shea T."/>
            <person name="Shenoy N."/>
            <person name="Sisk P."/>
            <person name="Stolte C."/>
            <person name="Sykes S."/>
            <person name="White J."/>
            <person name="Yandava C."/>
            <person name="Haas B."/>
            <person name="Nusbaum C."/>
            <person name="Birren B."/>
        </authorList>
    </citation>
    <scope>NUCLEOTIDE SEQUENCE [LARGE SCALE GENOMIC DNA]</scope>
    <source>
        <strain evidence="2">ATCC 50818</strain>
    </source>
</reference>
<dbReference type="PROSITE" id="PS50003">
    <property type="entry name" value="PH_DOMAIN"/>
    <property type="match status" value="1"/>
</dbReference>
<protein>
    <recommendedName>
        <fullName evidence="1">PH domain-containing protein</fullName>
    </recommendedName>
</protein>
<dbReference type="KEGG" id="sre:PTSG_04886"/>
<dbReference type="EMBL" id="GL832965">
    <property type="protein sequence ID" value="EGD73173.1"/>
    <property type="molecule type" value="Genomic_DNA"/>
</dbReference>
<organism evidence="3">
    <name type="scientific">Salpingoeca rosetta (strain ATCC 50818 / BSB-021)</name>
    <dbReference type="NCBI Taxonomy" id="946362"/>
    <lineage>
        <taxon>Eukaryota</taxon>
        <taxon>Choanoflagellata</taxon>
        <taxon>Craspedida</taxon>
        <taxon>Salpingoecidae</taxon>
        <taxon>Salpingoeca</taxon>
    </lineage>
</organism>
<accession>F2U8X0</accession>
<dbReference type="InterPro" id="IPR001849">
    <property type="entry name" value="PH_domain"/>
</dbReference>
<dbReference type="InParanoid" id="F2U8X0"/>
<dbReference type="Pfam" id="PF00169">
    <property type="entry name" value="PH"/>
    <property type="match status" value="1"/>
</dbReference>
<dbReference type="Proteomes" id="UP000007799">
    <property type="component" value="Unassembled WGS sequence"/>
</dbReference>
<feature type="domain" description="PH" evidence="1">
    <location>
        <begin position="18"/>
        <end position="112"/>
    </location>
</feature>
<evidence type="ECO:0000313" key="3">
    <source>
        <dbReference type="Proteomes" id="UP000007799"/>
    </source>
</evidence>
<keyword evidence="3" id="KW-1185">Reference proteome</keyword>
<dbReference type="RefSeq" id="XP_004994204.1">
    <property type="nucleotide sequence ID" value="XM_004994147.1"/>
</dbReference>
<dbReference type="GeneID" id="16074783"/>
<dbReference type="Gene3D" id="2.30.29.30">
    <property type="entry name" value="Pleckstrin-homology domain (PH domain)/Phosphotyrosine-binding domain (PTB)"/>
    <property type="match status" value="1"/>
</dbReference>
<dbReference type="AlphaFoldDB" id="F2U8X0"/>
<proteinExistence type="predicted"/>